<proteinExistence type="inferred from homology"/>
<dbReference type="Proteomes" id="UP000187417">
    <property type="component" value="Unassembled WGS sequence"/>
</dbReference>
<dbReference type="GO" id="GO:0008743">
    <property type="term" value="F:L-threonine 3-dehydrogenase activity"/>
    <property type="evidence" value="ECO:0007669"/>
    <property type="project" value="TreeGrafter"/>
</dbReference>
<feature type="domain" description="NAD-dependent epimerase/dehydratase" evidence="2">
    <location>
        <begin position="4"/>
        <end position="239"/>
    </location>
</feature>
<evidence type="ECO:0000313" key="4">
    <source>
        <dbReference type="Proteomes" id="UP000187417"/>
    </source>
</evidence>
<name>A0A1Q6FA37_9BACT</name>
<dbReference type="GeneID" id="73803843"/>
<organism evidence="3 4">
    <name type="scientific">Alistipes putredinis</name>
    <dbReference type="NCBI Taxonomy" id="28117"/>
    <lineage>
        <taxon>Bacteria</taxon>
        <taxon>Pseudomonadati</taxon>
        <taxon>Bacteroidota</taxon>
        <taxon>Bacteroidia</taxon>
        <taxon>Bacteroidales</taxon>
        <taxon>Rikenellaceae</taxon>
        <taxon>Alistipes</taxon>
    </lineage>
</organism>
<dbReference type="RefSeq" id="WP_004329691.1">
    <property type="nucleotide sequence ID" value="NZ_BAAFKT010000032.1"/>
</dbReference>
<dbReference type="CDD" id="cd05272">
    <property type="entry name" value="TDH_SDR_e"/>
    <property type="match status" value="1"/>
</dbReference>
<dbReference type="SUPFAM" id="SSF51735">
    <property type="entry name" value="NAD(P)-binding Rossmann-fold domains"/>
    <property type="match status" value="1"/>
</dbReference>
<dbReference type="Gene3D" id="3.40.50.720">
    <property type="entry name" value="NAD(P)-binding Rossmann-like Domain"/>
    <property type="match status" value="1"/>
</dbReference>
<accession>A0A1Q6FA37</accession>
<evidence type="ECO:0000256" key="1">
    <source>
        <dbReference type="ARBA" id="ARBA00007637"/>
    </source>
</evidence>
<dbReference type="AlphaFoldDB" id="A0A1Q6FA37"/>
<comment type="similarity">
    <text evidence="1">Belongs to the NAD(P)-dependent epimerase/dehydratase family.</text>
</comment>
<dbReference type="EMBL" id="MNQH01000004">
    <property type="protein sequence ID" value="OKY95707.1"/>
    <property type="molecule type" value="Genomic_DNA"/>
</dbReference>
<dbReference type="FunFam" id="3.40.50.720:FF:000077">
    <property type="entry name" value="L-threonine 3-dehydrogenase, mitochondrial"/>
    <property type="match status" value="1"/>
</dbReference>
<dbReference type="PANTHER" id="PTHR42687">
    <property type="entry name" value="L-THREONINE 3-DEHYDROGENASE"/>
    <property type="match status" value="1"/>
</dbReference>
<gene>
    <name evidence="3" type="ORF">BHV66_03855</name>
</gene>
<sequence length="315" mass="35075">MKRILIVGAGGQIGSELTTYLRKIYGNDNVVATDVRECKQLAESGPFEVMNALDANAMAEMVSRQKIDSIFNLVALLSAVGEAKPQTAWQVNIGALMNSLEVARQYNCALFTPSSIGAFGPSSPKDKTPQDTVMRPTTMYGVCKVTGEMLGDYYHSRFGVDTRSVRFPGLISNVTLPGGGTTDYAVEIYYEAIRSGRFTCPVPGDVYMDMMYMPDALRACVELMEADPTKLVHRNSFNIASMSFTPEIIYAEIKKRLPDFTMDYDVDPVKKAIAESWPNSLDDTCAREEWGWKPEWDLSSMTDDMLEVIRKKNLK</sequence>
<dbReference type="STRING" id="28117.BHV66_03855"/>
<dbReference type="InterPro" id="IPR051225">
    <property type="entry name" value="NAD(P)_epim/dehydratase"/>
</dbReference>
<dbReference type="InterPro" id="IPR001509">
    <property type="entry name" value="Epimerase_deHydtase"/>
</dbReference>
<evidence type="ECO:0000313" key="3">
    <source>
        <dbReference type="EMBL" id="OKY95707.1"/>
    </source>
</evidence>
<protein>
    <submittedName>
        <fullName evidence="3">UDP-glucose 4-epimerase</fullName>
    </submittedName>
</protein>
<dbReference type="PANTHER" id="PTHR42687:SF1">
    <property type="entry name" value="L-THREONINE 3-DEHYDROGENASE, MITOCHONDRIAL"/>
    <property type="match status" value="1"/>
</dbReference>
<reference evidence="3 4" key="1">
    <citation type="journal article" date="2016" name="Nat. Biotechnol.">
        <title>Measurement of bacterial replication rates in microbial communities.</title>
        <authorList>
            <person name="Brown C.T."/>
            <person name="Olm M.R."/>
            <person name="Thomas B.C."/>
            <person name="Banfield J.F."/>
        </authorList>
    </citation>
    <scope>NUCLEOTIDE SEQUENCE [LARGE SCALE GENOMIC DNA]</scope>
    <source>
        <strain evidence="3">CAG:67_53_122</strain>
    </source>
</reference>
<comment type="caution">
    <text evidence="3">The sequence shown here is derived from an EMBL/GenBank/DDBJ whole genome shotgun (WGS) entry which is preliminary data.</text>
</comment>
<dbReference type="InterPro" id="IPR036291">
    <property type="entry name" value="NAD(P)-bd_dom_sf"/>
</dbReference>
<evidence type="ECO:0000259" key="2">
    <source>
        <dbReference type="Pfam" id="PF01370"/>
    </source>
</evidence>
<dbReference type="Pfam" id="PF01370">
    <property type="entry name" value="Epimerase"/>
    <property type="match status" value="1"/>
</dbReference>
<dbReference type="GO" id="GO:0006567">
    <property type="term" value="P:L-threonine catabolic process"/>
    <property type="evidence" value="ECO:0007669"/>
    <property type="project" value="TreeGrafter"/>
</dbReference>